<dbReference type="PROSITE" id="PS51550">
    <property type="entry name" value="EPH_LBD"/>
    <property type="match status" value="1"/>
</dbReference>
<dbReference type="InterPro" id="IPR013783">
    <property type="entry name" value="Ig-like_fold"/>
</dbReference>
<evidence type="ECO:0000256" key="4">
    <source>
        <dbReference type="ARBA" id="ARBA00022692"/>
    </source>
</evidence>
<keyword evidence="12" id="KW-0472">Membrane</keyword>
<feature type="domain" description="Fibronectin type-III" evidence="16">
    <location>
        <begin position="327"/>
        <end position="435"/>
    </location>
</feature>
<evidence type="ECO:0000256" key="8">
    <source>
        <dbReference type="ARBA" id="ARBA00022840"/>
    </source>
</evidence>
<dbReference type="Pfam" id="PF00041">
    <property type="entry name" value="fn3"/>
    <property type="match status" value="1"/>
</dbReference>
<keyword evidence="6" id="KW-0677">Repeat</keyword>
<keyword evidence="7" id="KW-0547">Nucleotide-binding</keyword>
<dbReference type="FunFam" id="2.60.120.260:FF:000023">
    <property type="entry name" value="Ephrin type-A receptor 2"/>
    <property type="match status" value="1"/>
</dbReference>
<evidence type="ECO:0000256" key="11">
    <source>
        <dbReference type="ARBA" id="ARBA00022989"/>
    </source>
</evidence>
<dbReference type="InterPro" id="IPR009030">
    <property type="entry name" value="Growth_fac_rcpt_cys_sf"/>
</dbReference>
<dbReference type="GO" id="GO:0007411">
    <property type="term" value="P:axon guidance"/>
    <property type="evidence" value="ECO:0007669"/>
    <property type="project" value="TreeGrafter"/>
</dbReference>
<dbReference type="SUPFAM" id="SSF57184">
    <property type="entry name" value="Growth factor receptor domain"/>
    <property type="match status" value="1"/>
</dbReference>
<dbReference type="InterPro" id="IPR034263">
    <property type="entry name" value="EphA2_rcpt_lig-bd"/>
</dbReference>
<reference evidence="19" key="1">
    <citation type="submission" date="2025-08" db="UniProtKB">
        <authorList>
            <consortium name="RefSeq"/>
        </authorList>
    </citation>
    <scope>IDENTIFICATION</scope>
</reference>
<dbReference type="PROSITE" id="PS00791">
    <property type="entry name" value="RECEPTOR_TYR_KIN_V_2"/>
    <property type="match status" value="1"/>
</dbReference>
<evidence type="ECO:0000256" key="2">
    <source>
        <dbReference type="ARBA" id="ARBA00022475"/>
    </source>
</evidence>
<dbReference type="SUPFAM" id="SSF49265">
    <property type="entry name" value="Fibronectin type III"/>
    <property type="match status" value="1"/>
</dbReference>
<dbReference type="Gene3D" id="2.10.50.10">
    <property type="entry name" value="Tumor Necrosis Factor Receptor, subunit A, domain 2"/>
    <property type="match status" value="1"/>
</dbReference>
<dbReference type="GO" id="GO:0007155">
    <property type="term" value="P:cell adhesion"/>
    <property type="evidence" value="ECO:0007669"/>
    <property type="project" value="UniProtKB-KW"/>
</dbReference>
<protein>
    <submittedName>
        <fullName evidence="19">Ephrin type-A receptor 2-like</fullName>
    </submittedName>
</protein>
<evidence type="ECO:0000256" key="6">
    <source>
        <dbReference type="ARBA" id="ARBA00022737"/>
    </source>
</evidence>
<dbReference type="AlphaFoldDB" id="A0A6I9Y651"/>
<evidence type="ECO:0000256" key="12">
    <source>
        <dbReference type="ARBA" id="ARBA00023136"/>
    </source>
</evidence>
<keyword evidence="13" id="KW-0675">Receptor</keyword>
<dbReference type="Gene3D" id="2.60.40.10">
    <property type="entry name" value="Immunoglobulins"/>
    <property type="match status" value="1"/>
</dbReference>
<dbReference type="CDD" id="cd00063">
    <property type="entry name" value="FN3"/>
    <property type="match status" value="1"/>
</dbReference>
<keyword evidence="11" id="KW-1133">Transmembrane helix</keyword>
<evidence type="ECO:0000256" key="10">
    <source>
        <dbReference type="ARBA" id="ARBA00022889"/>
    </source>
</evidence>
<feature type="chain" id="PRO_5027012610" evidence="15">
    <location>
        <begin position="29"/>
        <end position="435"/>
    </location>
</feature>
<accession>A0A6I9Y651</accession>
<keyword evidence="3" id="KW-0037">Angiogenesis</keyword>
<evidence type="ECO:0000256" key="13">
    <source>
        <dbReference type="ARBA" id="ARBA00023170"/>
    </source>
</evidence>
<dbReference type="Pfam" id="PF25599">
    <property type="entry name" value="Ephrin_CRD"/>
    <property type="match status" value="1"/>
</dbReference>
<evidence type="ECO:0000313" key="18">
    <source>
        <dbReference type="Proteomes" id="UP000504617"/>
    </source>
</evidence>
<evidence type="ECO:0000259" key="17">
    <source>
        <dbReference type="PROSITE" id="PS51550"/>
    </source>
</evidence>
<dbReference type="SMART" id="SM00060">
    <property type="entry name" value="FN3"/>
    <property type="match status" value="1"/>
</dbReference>
<comment type="subcellular location">
    <subcellularLocation>
        <location evidence="1">Cell membrane</location>
        <topology evidence="1">Single-pass type I membrane protein</topology>
    </subcellularLocation>
</comment>
<dbReference type="SMART" id="SM00615">
    <property type="entry name" value="EPH_lbd"/>
    <property type="match status" value="1"/>
</dbReference>
<keyword evidence="4" id="KW-0812">Transmembrane</keyword>
<dbReference type="GO" id="GO:0001525">
    <property type="term" value="P:angiogenesis"/>
    <property type="evidence" value="ECO:0007669"/>
    <property type="project" value="UniProtKB-KW"/>
</dbReference>
<dbReference type="SMART" id="SM01411">
    <property type="entry name" value="Ephrin_rec_like"/>
    <property type="match status" value="1"/>
</dbReference>
<evidence type="ECO:0000259" key="16">
    <source>
        <dbReference type="PROSITE" id="PS50853"/>
    </source>
</evidence>
<organism evidence="18 19">
    <name type="scientific">Thamnophis sirtalis</name>
    <dbReference type="NCBI Taxonomy" id="35019"/>
    <lineage>
        <taxon>Eukaryota</taxon>
        <taxon>Metazoa</taxon>
        <taxon>Chordata</taxon>
        <taxon>Craniata</taxon>
        <taxon>Vertebrata</taxon>
        <taxon>Euteleostomi</taxon>
        <taxon>Lepidosauria</taxon>
        <taxon>Squamata</taxon>
        <taxon>Bifurcata</taxon>
        <taxon>Unidentata</taxon>
        <taxon>Episquamata</taxon>
        <taxon>Toxicofera</taxon>
        <taxon>Serpentes</taxon>
        <taxon>Colubroidea</taxon>
        <taxon>Colubridae</taxon>
        <taxon>Natricinae</taxon>
        <taxon>Thamnophis</taxon>
    </lineage>
</organism>
<dbReference type="PROSITE" id="PS00790">
    <property type="entry name" value="RECEPTOR_TYR_KIN_V_1"/>
    <property type="match status" value="1"/>
</dbReference>
<feature type="signal peptide" evidence="15">
    <location>
        <begin position="1"/>
        <end position="28"/>
    </location>
</feature>
<evidence type="ECO:0000313" key="19">
    <source>
        <dbReference type="RefSeq" id="XP_013920388.1"/>
    </source>
</evidence>
<dbReference type="CDD" id="cd10480">
    <property type="entry name" value="EphR_LBD_A2"/>
    <property type="match status" value="1"/>
</dbReference>
<dbReference type="PROSITE" id="PS50853">
    <property type="entry name" value="FN3"/>
    <property type="match status" value="1"/>
</dbReference>
<dbReference type="PANTHER" id="PTHR46877">
    <property type="entry name" value="EPH RECEPTOR A5"/>
    <property type="match status" value="1"/>
</dbReference>
<keyword evidence="8" id="KW-0067">ATP-binding</keyword>
<dbReference type="KEGG" id="tsr:106547678"/>
<gene>
    <name evidence="19" type="primary">LOC106547678</name>
</gene>
<dbReference type="InterPro" id="IPR008979">
    <property type="entry name" value="Galactose-bd-like_sf"/>
</dbReference>
<dbReference type="InterPro" id="IPR050449">
    <property type="entry name" value="Ephrin_rcpt_TKs"/>
</dbReference>
<evidence type="ECO:0000256" key="9">
    <source>
        <dbReference type="ARBA" id="ARBA00022843"/>
    </source>
</evidence>
<dbReference type="PANTHER" id="PTHR46877:SF20">
    <property type="entry name" value="RECEPTOR PROTEIN-TYROSINE KINASE"/>
    <property type="match status" value="1"/>
</dbReference>
<dbReference type="FunFam" id="2.60.40.10:FF:000059">
    <property type="entry name" value="Ephrin type-A receptor 6"/>
    <property type="match status" value="1"/>
</dbReference>
<dbReference type="GO" id="GO:0030425">
    <property type="term" value="C:dendrite"/>
    <property type="evidence" value="ECO:0007669"/>
    <property type="project" value="TreeGrafter"/>
</dbReference>
<dbReference type="GeneID" id="106547678"/>
<dbReference type="FunFam" id="2.10.50.10:FF:000001">
    <property type="entry name" value="Ephrin type-A receptor 5"/>
    <property type="match status" value="1"/>
</dbReference>
<dbReference type="SUPFAM" id="SSF49785">
    <property type="entry name" value="Galactose-binding domain-like"/>
    <property type="match status" value="1"/>
</dbReference>
<keyword evidence="10" id="KW-0130">Cell adhesion</keyword>
<dbReference type="InterPro" id="IPR003961">
    <property type="entry name" value="FN3_dom"/>
</dbReference>
<dbReference type="Gene3D" id="2.60.120.260">
    <property type="entry name" value="Galactose-binding domain-like"/>
    <property type="match status" value="1"/>
</dbReference>
<dbReference type="InterPro" id="IPR001426">
    <property type="entry name" value="Tyr_kinase_rcpt_V_CS"/>
</dbReference>
<dbReference type="FunFam" id="2.60.40.1770:FF:000002">
    <property type="entry name" value="ephrin type-A receptor 2"/>
    <property type="match status" value="1"/>
</dbReference>
<dbReference type="GO" id="GO:0005005">
    <property type="term" value="F:transmembrane-ephrin receptor activity"/>
    <property type="evidence" value="ECO:0007669"/>
    <property type="project" value="TreeGrafter"/>
</dbReference>
<evidence type="ECO:0000256" key="3">
    <source>
        <dbReference type="ARBA" id="ARBA00022657"/>
    </source>
</evidence>
<keyword evidence="18" id="KW-1185">Reference proteome</keyword>
<evidence type="ECO:0000256" key="7">
    <source>
        <dbReference type="ARBA" id="ARBA00022741"/>
    </source>
</evidence>
<evidence type="ECO:0000256" key="5">
    <source>
        <dbReference type="ARBA" id="ARBA00022729"/>
    </source>
</evidence>
<dbReference type="OrthoDB" id="4062651at2759"/>
<keyword evidence="5 15" id="KW-0732">Signal</keyword>
<dbReference type="GO" id="GO:0005886">
    <property type="term" value="C:plasma membrane"/>
    <property type="evidence" value="ECO:0007669"/>
    <property type="project" value="UniProtKB-SubCell"/>
</dbReference>
<keyword evidence="14" id="KW-0325">Glycoprotein</keyword>
<keyword evidence="9" id="KW-0832">Ubl conjugation</keyword>
<keyword evidence="2" id="KW-1003">Cell membrane</keyword>
<dbReference type="GO" id="GO:0005524">
    <property type="term" value="F:ATP binding"/>
    <property type="evidence" value="ECO:0007669"/>
    <property type="project" value="UniProtKB-KW"/>
</dbReference>
<dbReference type="RefSeq" id="XP_013920388.1">
    <property type="nucleotide sequence ID" value="XM_014064913.1"/>
</dbReference>
<evidence type="ECO:0000256" key="15">
    <source>
        <dbReference type="SAM" id="SignalP"/>
    </source>
</evidence>
<evidence type="ECO:0000256" key="14">
    <source>
        <dbReference type="ARBA" id="ARBA00023180"/>
    </source>
</evidence>
<dbReference type="Proteomes" id="UP000504617">
    <property type="component" value="Unplaced"/>
</dbReference>
<feature type="domain" description="Eph LBD" evidence="17">
    <location>
        <begin position="30"/>
        <end position="208"/>
    </location>
</feature>
<dbReference type="Gene3D" id="2.60.40.1770">
    <property type="entry name" value="ephrin a2 ectodomain"/>
    <property type="match status" value="1"/>
</dbReference>
<dbReference type="InterPro" id="IPR001090">
    <property type="entry name" value="Ephrin_rcpt_lig-bd_dom"/>
</dbReference>
<name>A0A6I9Y651_9SAUR</name>
<dbReference type="InterPro" id="IPR036116">
    <property type="entry name" value="FN3_sf"/>
</dbReference>
<sequence>MGRLPRLSCGTLLVPALLLLQALRNCQSHEVVLLDFAKAQGDLGWLNHPYGKGWDLLQNVMNESLIYIYSVCNVQEGDQDNWLRTNWIYRGEAQRIFIEIQFTVRDCNTFSPGTGTCKETFNLFYAESDVDYGINFQKRQFQKIDTIAPDEITLLEDFSTRNVKINVEVRSVGPLTRKGFYVAFQDIGACVALLSVRIYYKKCPAVFRNMASFPETIAGADSQALAKVPGTCVAEAVATEEPFMHCNSDGEWLVPIGECLCREGYEKDGDSCRACSPGFFKQDVSNSACAKCPAHTLPSLEGSTLCPCEEGYFRAPSDPVSMACTKPPSAPQGVTAIGLGAKVQLRWSPPQNSGGRQDVSYRVSCEQCWPDSGDCRSCDAALRYSDNPHKLTGTSLTVSDLEPHVNYTFTVEAQNGVSSFSTQRSEEGRSKTMLN</sequence>
<evidence type="ECO:0000256" key="1">
    <source>
        <dbReference type="ARBA" id="ARBA00004251"/>
    </source>
</evidence>
<proteinExistence type="predicted"/>
<dbReference type="Pfam" id="PF01404">
    <property type="entry name" value="Ephrin_lbd"/>
    <property type="match status" value="1"/>
</dbReference>